<organism evidence="1 2">
    <name type="scientific">Terrabacter ginsenosidimutans</name>
    <dbReference type="NCBI Taxonomy" id="490575"/>
    <lineage>
        <taxon>Bacteria</taxon>
        <taxon>Bacillati</taxon>
        <taxon>Actinomycetota</taxon>
        <taxon>Actinomycetes</taxon>
        <taxon>Micrococcales</taxon>
        <taxon>Intrasporangiaceae</taxon>
        <taxon>Terrabacter</taxon>
    </lineage>
</organism>
<dbReference type="RefSeq" id="WP_344946801.1">
    <property type="nucleotide sequence ID" value="NZ_BAABDC010000003.1"/>
</dbReference>
<comment type="caution">
    <text evidence="1">The sequence shown here is derived from an EMBL/GenBank/DDBJ whole genome shotgun (WGS) entry which is preliminary data.</text>
</comment>
<dbReference type="Proteomes" id="UP001501468">
    <property type="component" value="Unassembled WGS sequence"/>
</dbReference>
<sequence>MVTAELAVAIPSVVLVLALCLVAAKAGVDQIRCVDAARVASRAAARGDDPARVRALAAAAAPDGASVQVDGVDGAAGGGPGGGAGGAVRVTVSVRTGGWGVLPAWDLSASAVTPVESAS</sequence>
<keyword evidence="2" id="KW-1185">Reference proteome</keyword>
<dbReference type="InterPro" id="IPR049790">
    <property type="entry name" value="Rv3655c/TadE"/>
</dbReference>
<evidence type="ECO:0000313" key="2">
    <source>
        <dbReference type="Proteomes" id="UP001501468"/>
    </source>
</evidence>
<gene>
    <name evidence="1" type="ORF">GCM10022399_25400</name>
</gene>
<dbReference type="EMBL" id="BAABDC010000003">
    <property type="protein sequence ID" value="GAA3707575.1"/>
    <property type="molecule type" value="Genomic_DNA"/>
</dbReference>
<proteinExistence type="predicted"/>
<reference evidence="2" key="1">
    <citation type="journal article" date="2019" name="Int. J. Syst. Evol. Microbiol.">
        <title>The Global Catalogue of Microorganisms (GCM) 10K type strain sequencing project: providing services to taxonomists for standard genome sequencing and annotation.</title>
        <authorList>
            <consortium name="The Broad Institute Genomics Platform"/>
            <consortium name="The Broad Institute Genome Sequencing Center for Infectious Disease"/>
            <person name="Wu L."/>
            <person name="Ma J."/>
        </authorList>
    </citation>
    <scope>NUCLEOTIDE SEQUENCE [LARGE SCALE GENOMIC DNA]</scope>
    <source>
        <strain evidence="2">JCM 17125</strain>
    </source>
</reference>
<evidence type="ECO:0000313" key="1">
    <source>
        <dbReference type="EMBL" id="GAA3707575.1"/>
    </source>
</evidence>
<accession>A0ABP7DN96</accession>
<protein>
    <recommendedName>
        <fullName evidence="3">Pilus assembly protein TadE</fullName>
    </recommendedName>
</protein>
<name>A0ABP7DN96_9MICO</name>
<evidence type="ECO:0008006" key="3">
    <source>
        <dbReference type="Google" id="ProtNLM"/>
    </source>
</evidence>
<dbReference type="NCBIfam" id="NF041390">
    <property type="entry name" value="TadE_Rv3655c"/>
    <property type="match status" value="1"/>
</dbReference>